<reference evidence="1 2" key="1">
    <citation type="journal article" date="2016" name="Nat. Commun.">
        <title>Thousands of microbial genomes shed light on interconnected biogeochemical processes in an aquifer system.</title>
        <authorList>
            <person name="Anantharaman K."/>
            <person name="Brown C.T."/>
            <person name="Hug L.A."/>
            <person name="Sharon I."/>
            <person name="Castelle C.J."/>
            <person name="Probst A.J."/>
            <person name="Thomas B.C."/>
            <person name="Singh A."/>
            <person name="Wilkins M.J."/>
            <person name="Karaoz U."/>
            <person name="Brodie E.L."/>
            <person name="Williams K.H."/>
            <person name="Hubbard S.S."/>
            <person name="Banfield J.F."/>
        </authorList>
    </citation>
    <scope>NUCLEOTIDE SEQUENCE [LARGE SCALE GENOMIC DNA]</scope>
</reference>
<evidence type="ECO:0000313" key="1">
    <source>
        <dbReference type="EMBL" id="OGE75634.1"/>
    </source>
</evidence>
<dbReference type="EMBL" id="MFEG01000027">
    <property type="protein sequence ID" value="OGE75634.1"/>
    <property type="molecule type" value="Genomic_DNA"/>
</dbReference>
<name>A0A1F5NDJ4_9BACT</name>
<sequence>MKPLADSLSEKFSRRDDLSRQLRIVKVFDLYREAVAKIFGSAIALPRSLKRTVLSVETSSAAAASELRLREGEVLEAINVQFKSPQVTKIIYRF</sequence>
<dbReference type="Pfam" id="PF05258">
    <property type="entry name" value="DciA"/>
    <property type="match status" value="1"/>
</dbReference>
<dbReference type="Proteomes" id="UP000176547">
    <property type="component" value="Unassembled WGS sequence"/>
</dbReference>
<protein>
    <submittedName>
        <fullName evidence="1">Uncharacterized protein</fullName>
    </submittedName>
</protein>
<comment type="caution">
    <text evidence="1">The sequence shown here is derived from an EMBL/GenBank/DDBJ whole genome shotgun (WGS) entry which is preliminary data.</text>
</comment>
<gene>
    <name evidence="1" type="ORF">A3K06_00575</name>
</gene>
<evidence type="ECO:0000313" key="2">
    <source>
        <dbReference type="Proteomes" id="UP000176547"/>
    </source>
</evidence>
<dbReference type="InterPro" id="IPR007922">
    <property type="entry name" value="DciA-like"/>
</dbReference>
<dbReference type="AlphaFoldDB" id="A0A1F5NDJ4"/>
<accession>A0A1F5NDJ4</accession>
<organism evidence="1 2">
    <name type="scientific">Candidatus Doudnabacteria bacterium RIFCSPHIGHO2_01_52_17</name>
    <dbReference type="NCBI Taxonomy" id="1817820"/>
    <lineage>
        <taxon>Bacteria</taxon>
        <taxon>Candidatus Doudnaibacteriota</taxon>
    </lineage>
</organism>
<proteinExistence type="predicted"/>